<evidence type="ECO:0000313" key="1">
    <source>
        <dbReference type="EMBL" id="QJA64117.1"/>
    </source>
</evidence>
<name>A0A6M3J4L8_9ZZZZ</name>
<proteinExistence type="predicted"/>
<accession>A0A6M3J4L8</accession>
<dbReference type="AlphaFoldDB" id="A0A6M3J4L8"/>
<dbReference type="EMBL" id="MT141513">
    <property type="protein sequence ID" value="QJA64117.1"/>
    <property type="molecule type" value="Genomic_DNA"/>
</dbReference>
<protein>
    <submittedName>
        <fullName evidence="1">Uncharacterized protein</fullName>
    </submittedName>
</protein>
<organism evidence="1">
    <name type="scientific">viral metagenome</name>
    <dbReference type="NCBI Taxonomy" id="1070528"/>
    <lineage>
        <taxon>unclassified sequences</taxon>
        <taxon>metagenomes</taxon>
        <taxon>organismal metagenomes</taxon>
    </lineage>
</organism>
<evidence type="ECO:0000313" key="2">
    <source>
        <dbReference type="EMBL" id="QJA82404.1"/>
    </source>
</evidence>
<gene>
    <name evidence="2" type="ORF">MM415A00409_0030</name>
    <name evidence="1" type="ORF">MM415B00536_0018</name>
</gene>
<dbReference type="EMBL" id="MT142486">
    <property type="protein sequence ID" value="QJA82404.1"/>
    <property type="molecule type" value="Genomic_DNA"/>
</dbReference>
<reference evidence="1" key="1">
    <citation type="submission" date="2020-03" db="EMBL/GenBank/DDBJ databases">
        <title>The deep terrestrial virosphere.</title>
        <authorList>
            <person name="Holmfeldt K."/>
            <person name="Nilsson E."/>
            <person name="Simone D."/>
            <person name="Lopez-Fernandez M."/>
            <person name="Wu X."/>
            <person name="de Brujin I."/>
            <person name="Lundin D."/>
            <person name="Andersson A."/>
            <person name="Bertilsson S."/>
            <person name="Dopson M."/>
        </authorList>
    </citation>
    <scope>NUCLEOTIDE SEQUENCE</scope>
    <source>
        <strain evidence="2">MM415A00409</strain>
        <strain evidence="1">MM415B00536</strain>
    </source>
</reference>
<sequence length="63" mass="7059">MSIKDLEMAVDEGRKTYKTAKKKAHEDYLKAIATAKKSFQDSKLALAKEQEKQASVTTVIVED</sequence>